<dbReference type="Pfam" id="PF00078">
    <property type="entry name" value="RVT_1"/>
    <property type="match status" value="1"/>
</dbReference>
<dbReference type="PANTHER" id="PTHR33116:SF86">
    <property type="entry name" value="REVERSE TRANSCRIPTASE DOMAIN-CONTAINING PROTEIN"/>
    <property type="match status" value="1"/>
</dbReference>
<proteinExistence type="predicted"/>
<dbReference type="InterPro" id="IPR025558">
    <property type="entry name" value="DUF4283"/>
</dbReference>
<dbReference type="Pfam" id="PF03372">
    <property type="entry name" value="Exo_endo_phos"/>
    <property type="match status" value="1"/>
</dbReference>
<dbReference type="EMBL" id="UZAU01000755">
    <property type="status" value="NOT_ANNOTATED_CDS"/>
    <property type="molecule type" value="Genomic_DNA"/>
</dbReference>
<reference evidence="3" key="2">
    <citation type="submission" date="2021-03" db="UniProtKB">
        <authorList>
            <consortium name="EnsemblPlants"/>
        </authorList>
    </citation>
    <scope>IDENTIFICATION</scope>
</reference>
<sequence>MDEVQALLMAHEFCLERHNTKSDFSSKMLANLTIGSSRINHLGPYRPPFTRGLASESVLRTVQTSSHPTIATSSVPPITVSEKQVAATSSTNISVAITTCFPMSKTRVYPIDISTTASEAAHVQVADRTFDLAKSSSNTIARVHKRVTRSEHGIYKLKAYLATNHPLREALLPTELSNIRATLNDPNPNTNLIHQLIYDLNSSFALKDLRPLHYFLGVEVFQFSTGMYLTQTKYVTDLLVKLHLEGAKAYPSPTSSAQKLSRSEVTHWEACKRLLKSSKGTISQCLLLKPIAVMDLHGYSDADWASYPNYRRSTGGYAIFLLSKRASFLWKRIFWGHDIWKVRARWFESNDDTICITEDVCIAKDHVRCMYTLGMKEVEEFLVLCWRIWCIRNQFVHHNKLLEDGMGAKFHFIFFYRDMADTTLNELFEESVQVSVEDITCDLHPGEVDPPNEPCKVILGKLFCHTRLGRKAIQGSLNNAWASISGWSWKEREDGLLQFSFRTSFDAENVLLRRSWLVCGYLLVLMPWPSWLTPEEVKFDHTPIWIRLKSIPPLYWNKTNLQEMAGKVSTVYELPRHIEKNFERGSFGMGTLRFRATVELSKPLFSGFFLRRTGIKDLWLQYQYEKLPRICYKCGLMTHEHKFCFKTPVVIKNTKGEFFPMFGNWMAEDAIERSPFTLPLPKWFSEWIVNQKAAKDEKMRQLLKNQRLSLQIEWADSRELRTQYPGKRRQVETVVETRVSSGELVINRYPAVTLLGIGEVTPFENTANLIVEKILPDLPPLEVIRTMQKKKDVPSCSGTKLVSAKVGTRHAIPHLPSDHQVAEVLGDATGEESIIEAPNFLAVGIQVAKDGNDKLKGSKDDIAQVEQNNTRKAQGSWALIQKARLVHKPILWNIHQRNAGIWLLINYWEPQMLTNSTALNGFYMLPKKDDESRFQQEDDQRVSPRNEENMDSPLLSSPSGFSPGSMEKGDSQRRRGRPRKNSASVPKPLEPTRKRGRPTKEAMLTMKPKSFKKESDNKRKNKVSKHYCNSWDTASVELAIDLNNHFVVIERNKNLPSQCVIEEIGEATEMQQITSSKNTNDHLDATKQVLLWGYGDLPTKVSKFSMKILAWNCRGLGNSAAVRQLTALILQSNLDVLVLSEIRLGKEKFDRICLKLQFIDGSYVPPDGLAGGFGVVWRNGMKGTVMSEDKNLINVLIEIGDLILNNTNPTVIIGDLNDTLADNENLHYSNWRNPARYSFDLRRMVARTGMIDLGSQGGKFTWFQKSKATSGGCGLKRARLDRALASIEWRLMYPNAITHVLSAATSDHRPILLDMNGGTNCNKSYFKYELMWGRDPKCYWVVKNAWKDKLHQHPMINFYRKLKNTKEQLARWNRAQFKLIGNQVNEVKAALQQLEDRVHVNGEDLAMARDKLTEALAREEIFWRQKTRVKWLQQGDRCTKFFMATTVIRRRRNYIQQIRLEDGGWEKNLSNIANLFIARFNNIYIDKKSAALPALNCLVDCIISIQDNEHLKAFPIDREIERCIRSMGQERAPGPDRMPTGFYMQHWETVKRDVLDMVSHFFSNTELPQCINNTNIVLIPKKECPSGVNDYRPISLCNVAYKCISKVLALRLRSILPEIISLAQIAFVKGRLIAENSAVAKEIVHSMGKKRGKNGYMMIKLDMEKAYDKMSWKFIVEVLERLKFDARFVRWVKKCIEVKRMGLLLNGTVQGVISPTCGLRQGDPLSPALFIIAADVLSRLIMAKNEAGEIAGFKVKREGPAIAHLMFADDIILFGKASVKEAKSFLKCFEDYCAWSGQVVNYQKSTVHFTQGVHSKKAEEIMSILGMKRMNRDSLYLRLPLFRSVKRAKDLNFLVDKVMQRVKSWKTRLLSKAGRACLIQSVGFSIATYVAASDIIPKKIARRVDKELRDFWWGDSENKKTWHTIDWSSLCQSKLQGGLGFRRIETINTTFILKWGWKALTDKDSLWGTIIQTKYLNGRCFLDAEMKEGDSSFWKSVLRAKPLLLTQVCKKIGNGEETSIWFDPWVPSSNTRPTPLQDVTHGVAWLERDAFPTRGKIAKFMELNDVCCPVCGEDVETIFHLIWKCNLAKAIWFNSPMGLRAELVDVNCWEHWKNWFKVDFNRPPNLTFQEILITALCVAETVWSERNSIVHSHSRCPPPKVLLNVNNKIRDHLKVACNEVAEFCEWRPPPDSWLCCNCDISVDEEGVVLATVVRDDKGNIITIKTERSLSTDPLIEEGLAVCMAADLMHKMRVRM</sequence>
<dbReference type="Gramene" id="evm.model.09.1192">
    <property type="protein sequence ID" value="cds.evm.model.09.1192"/>
    <property type="gene ID" value="evm.TU.09.1192"/>
</dbReference>
<dbReference type="Pfam" id="PF14392">
    <property type="entry name" value="zf-CCHC_4"/>
    <property type="match status" value="1"/>
</dbReference>
<feature type="compositionally biased region" description="Low complexity" evidence="1">
    <location>
        <begin position="952"/>
        <end position="965"/>
    </location>
</feature>
<evidence type="ECO:0000313" key="3">
    <source>
        <dbReference type="EnsemblPlants" id="cds.evm.model.09.1192"/>
    </source>
</evidence>
<dbReference type="InterPro" id="IPR005135">
    <property type="entry name" value="Endo/exonuclease/phosphatase"/>
</dbReference>
<dbReference type="InterPro" id="IPR043502">
    <property type="entry name" value="DNA/RNA_pol_sf"/>
</dbReference>
<feature type="compositionally biased region" description="Basic and acidic residues" evidence="1">
    <location>
        <begin position="930"/>
        <end position="948"/>
    </location>
</feature>
<name>A0A803QDN3_CANSA</name>
<evidence type="ECO:0000256" key="1">
    <source>
        <dbReference type="SAM" id="MobiDB-lite"/>
    </source>
</evidence>
<feature type="region of interest" description="Disordered" evidence="1">
    <location>
        <begin position="930"/>
        <end position="1019"/>
    </location>
</feature>
<dbReference type="InterPro" id="IPR025836">
    <property type="entry name" value="Zn_knuckle_CX2CX4HX4C"/>
</dbReference>
<dbReference type="SUPFAM" id="SSF56672">
    <property type="entry name" value="DNA/RNA polymerases"/>
    <property type="match status" value="1"/>
</dbReference>
<dbReference type="SUPFAM" id="SSF56219">
    <property type="entry name" value="DNase I-like"/>
    <property type="match status" value="1"/>
</dbReference>
<feature type="domain" description="Reverse transcriptase" evidence="2">
    <location>
        <begin position="1560"/>
        <end position="1829"/>
    </location>
</feature>
<dbReference type="Pfam" id="PF14111">
    <property type="entry name" value="DUF4283"/>
    <property type="match status" value="1"/>
</dbReference>
<dbReference type="EnsemblPlants" id="evm.model.09.1192">
    <property type="protein sequence ID" value="cds.evm.model.09.1192"/>
    <property type="gene ID" value="evm.TU.09.1192"/>
</dbReference>
<evidence type="ECO:0000313" key="4">
    <source>
        <dbReference type="Proteomes" id="UP000596661"/>
    </source>
</evidence>
<dbReference type="GO" id="GO:0003824">
    <property type="term" value="F:catalytic activity"/>
    <property type="evidence" value="ECO:0007669"/>
    <property type="project" value="InterPro"/>
</dbReference>
<dbReference type="PANTHER" id="PTHR33116">
    <property type="entry name" value="REVERSE TRANSCRIPTASE ZINC-BINDING DOMAIN-CONTAINING PROTEIN-RELATED-RELATED"/>
    <property type="match status" value="1"/>
</dbReference>
<dbReference type="Gene3D" id="3.60.10.10">
    <property type="entry name" value="Endonuclease/exonuclease/phosphatase"/>
    <property type="match status" value="1"/>
</dbReference>
<protein>
    <recommendedName>
        <fullName evidence="2">Reverse transcriptase domain-containing protein</fullName>
    </recommendedName>
</protein>
<reference evidence="3" key="1">
    <citation type="submission" date="2018-11" db="EMBL/GenBank/DDBJ databases">
        <authorList>
            <person name="Grassa J C."/>
        </authorList>
    </citation>
    <scope>NUCLEOTIDE SEQUENCE [LARGE SCALE GENOMIC DNA]</scope>
</reference>
<accession>A0A803QDN3</accession>
<organism evidence="3 4">
    <name type="scientific">Cannabis sativa</name>
    <name type="common">Hemp</name>
    <name type="synonym">Marijuana</name>
    <dbReference type="NCBI Taxonomy" id="3483"/>
    <lineage>
        <taxon>Eukaryota</taxon>
        <taxon>Viridiplantae</taxon>
        <taxon>Streptophyta</taxon>
        <taxon>Embryophyta</taxon>
        <taxon>Tracheophyta</taxon>
        <taxon>Spermatophyta</taxon>
        <taxon>Magnoliopsida</taxon>
        <taxon>eudicotyledons</taxon>
        <taxon>Gunneridae</taxon>
        <taxon>Pentapetalae</taxon>
        <taxon>rosids</taxon>
        <taxon>fabids</taxon>
        <taxon>Rosales</taxon>
        <taxon>Cannabaceae</taxon>
        <taxon>Cannabis</taxon>
    </lineage>
</organism>
<dbReference type="InterPro" id="IPR000477">
    <property type="entry name" value="RT_dom"/>
</dbReference>
<dbReference type="PROSITE" id="PS50878">
    <property type="entry name" value="RT_POL"/>
    <property type="match status" value="1"/>
</dbReference>
<evidence type="ECO:0000259" key="2">
    <source>
        <dbReference type="PROSITE" id="PS50878"/>
    </source>
</evidence>
<dbReference type="InterPro" id="IPR036691">
    <property type="entry name" value="Endo/exonu/phosph_ase_sf"/>
</dbReference>
<dbReference type="Proteomes" id="UP000596661">
    <property type="component" value="Chromosome 9"/>
</dbReference>
<dbReference type="CDD" id="cd01650">
    <property type="entry name" value="RT_nLTR_like"/>
    <property type="match status" value="1"/>
</dbReference>
<keyword evidence="4" id="KW-1185">Reference proteome</keyword>